<dbReference type="KEGG" id="msea:METESE_33280"/>
<protein>
    <recommendedName>
        <fullName evidence="3">Antitoxin</fullName>
    </recommendedName>
</protein>
<dbReference type="GO" id="GO:0006355">
    <property type="term" value="P:regulation of DNA-templated transcription"/>
    <property type="evidence" value="ECO:0007669"/>
    <property type="project" value="InterPro"/>
</dbReference>
<accession>A0AA48GZ97</accession>
<evidence type="ECO:0008006" key="3">
    <source>
        <dbReference type="Google" id="ProtNLM"/>
    </source>
</evidence>
<reference evidence="1" key="1">
    <citation type="journal article" date="2023" name="Int. J. Syst. Evol. Microbiol.">
        <title>Mesoterricola silvestris gen. nov., sp. nov., Mesoterricola sediminis sp. nov., Geothrix oryzae sp. nov., Geothrix edaphica sp. nov., Geothrix rubra sp. nov., and Geothrix limicola sp. nov., six novel members of Acidobacteriota isolated from soils.</title>
        <authorList>
            <person name="Itoh H."/>
            <person name="Sugisawa Y."/>
            <person name="Mise K."/>
            <person name="Xu Z."/>
            <person name="Kuniyasu M."/>
            <person name="Ushijima N."/>
            <person name="Kawano K."/>
            <person name="Kobayashi E."/>
            <person name="Shiratori Y."/>
            <person name="Masuda Y."/>
            <person name="Senoo K."/>
        </authorList>
    </citation>
    <scope>NUCLEOTIDE SEQUENCE</scope>
    <source>
        <strain evidence="1">W786</strain>
    </source>
</reference>
<dbReference type="Proteomes" id="UP001228113">
    <property type="component" value="Chromosome"/>
</dbReference>
<gene>
    <name evidence="1" type="ORF">METESE_33280</name>
</gene>
<dbReference type="SUPFAM" id="SSF47598">
    <property type="entry name" value="Ribbon-helix-helix"/>
    <property type="match status" value="1"/>
</dbReference>
<proteinExistence type="predicted"/>
<dbReference type="AlphaFoldDB" id="A0AA48GZ97"/>
<dbReference type="InterPro" id="IPR010985">
    <property type="entry name" value="Ribbon_hlx_hlx"/>
</dbReference>
<sequence>MTALLIENVETVALDRLRAKAAADGLTLQAEVARILESAASRPAPVQAPTVGLSFLDLEEEPDSVALLEAYMEEWQR</sequence>
<evidence type="ECO:0000313" key="2">
    <source>
        <dbReference type="Proteomes" id="UP001228113"/>
    </source>
</evidence>
<name>A0AA48GZ97_9BACT</name>
<keyword evidence="2" id="KW-1185">Reference proteome</keyword>
<dbReference type="EMBL" id="AP027081">
    <property type="protein sequence ID" value="BDU78370.1"/>
    <property type="molecule type" value="Genomic_DNA"/>
</dbReference>
<organism evidence="1 2">
    <name type="scientific">Mesoterricola sediminis</name>
    <dbReference type="NCBI Taxonomy" id="2927980"/>
    <lineage>
        <taxon>Bacteria</taxon>
        <taxon>Pseudomonadati</taxon>
        <taxon>Acidobacteriota</taxon>
        <taxon>Holophagae</taxon>
        <taxon>Holophagales</taxon>
        <taxon>Holophagaceae</taxon>
        <taxon>Mesoterricola</taxon>
    </lineage>
</organism>
<evidence type="ECO:0000313" key="1">
    <source>
        <dbReference type="EMBL" id="BDU78370.1"/>
    </source>
</evidence>
<dbReference type="RefSeq" id="WP_243329144.1">
    <property type="nucleotide sequence ID" value="NZ_AP027081.1"/>
</dbReference>